<dbReference type="GO" id="GO:0006351">
    <property type="term" value="P:DNA-templated transcription"/>
    <property type="evidence" value="ECO:0007669"/>
    <property type="project" value="TreeGrafter"/>
</dbReference>
<dbReference type="InterPro" id="IPR058163">
    <property type="entry name" value="LysR-type_TF_proteobact-type"/>
</dbReference>
<dbReference type="SUPFAM" id="SSF46785">
    <property type="entry name" value="Winged helix' DNA-binding domain"/>
    <property type="match status" value="1"/>
</dbReference>
<evidence type="ECO:0000313" key="7">
    <source>
        <dbReference type="Proteomes" id="UP000193061"/>
    </source>
</evidence>
<comment type="similarity">
    <text evidence="1">Belongs to the LysR transcriptional regulatory family.</text>
</comment>
<evidence type="ECO:0000256" key="2">
    <source>
        <dbReference type="ARBA" id="ARBA00023015"/>
    </source>
</evidence>
<protein>
    <submittedName>
        <fullName evidence="6">Glycine cleavage system transcriptional activator</fullName>
    </submittedName>
</protein>
<dbReference type="AlphaFoldDB" id="A0A1X6ZJL0"/>
<keyword evidence="4" id="KW-0804">Transcription</keyword>
<sequence>MRRLPLNALRVFEAVGRLRSAARAADELGVTPGAVSKQLKHLEDQLQLTLLARSGTGLILTQSGAELHDRISISLTSLLYAVEDVQSEKVEGKLRIDCMPAFASQWLIPRLRKFTDRFPKVSIQIVPSHPPHTGLDQSADLAILFGRPNWPDASITTLKEIEFFPVCAPSILNTRRLRTADLAQFRLFDGLDVSHWHEWFAARGVPLPRSVESIEFGDFNHNLSAARAGLGFAMGDNITAAEDLKTGALVRPFDTSLKSPGIGYFILTPEHRQISEQALAFRNWILREAAGSD</sequence>
<keyword evidence="3" id="KW-0238">DNA-binding</keyword>
<evidence type="ECO:0000256" key="4">
    <source>
        <dbReference type="ARBA" id="ARBA00023163"/>
    </source>
</evidence>
<dbReference type="Gene3D" id="3.40.190.10">
    <property type="entry name" value="Periplasmic binding protein-like II"/>
    <property type="match status" value="2"/>
</dbReference>
<organism evidence="6 7">
    <name type="scientific">Roseovarius albus</name>
    <dbReference type="NCBI Taxonomy" id="1247867"/>
    <lineage>
        <taxon>Bacteria</taxon>
        <taxon>Pseudomonadati</taxon>
        <taxon>Pseudomonadota</taxon>
        <taxon>Alphaproteobacteria</taxon>
        <taxon>Rhodobacterales</taxon>
        <taxon>Roseobacteraceae</taxon>
        <taxon>Roseovarius</taxon>
    </lineage>
</organism>
<dbReference type="GO" id="GO:0043565">
    <property type="term" value="F:sequence-specific DNA binding"/>
    <property type="evidence" value="ECO:0007669"/>
    <property type="project" value="TreeGrafter"/>
</dbReference>
<dbReference type="InterPro" id="IPR005119">
    <property type="entry name" value="LysR_subst-bd"/>
</dbReference>
<dbReference type="PROSITE" id="PS50931">
    <property type="entry name" value="HTH_LYSR"/>
    <property type="match status" value="1"/>
</dbReference>
<dbReference type="OrthoDB" id="9804958at2"/>
<name>A0A1X6ZJL0_9RHOB</name>
<evidence type="ECO:0000256" key="1">
    <source>
        <dbReference type="ARBA" id="ARBA00009437"/>
    </source>
</evidence>
<gene>
    <name evidence="6" type="primary">gcvA_17</name>
    <name evidence="6" type="ORF">ROA7450_02735</name>
</gene>
<dbReference type="PANTHER" id="PTHR30537">
    <property type="entry name" value="HTH-TYPE TRANSCRIPTIONAL REGULATOR"/>
    <property type="match status" value="1"/>
</dbReference>
<evidence type="ECO:0000313" key="6">
    <source>
        <dbReference type="EMBL" id="SLN53471.1"/>
    </source>
</evidence>
<evidence type="ECO:0000256" key="3">
    <source>
        <dbReference type="ARBA" id="ARBA00023125"/>
    </source>
</evidence>
<dbReference type="InterPro" id="IPR036388">
    <property type="entry name" value="WH-like_DNA-bd_sf"/>
</dbReference>
<dbReference type="InterPro" id="IPR036390">
    <property type="entry name" value="WH_DNA-bd_sf"/>
</dbReference>
<feature type="domain" description="HTH lysR-type" evidence="5">
    <location>
        <begin position="4"/>
        <end position="61"/>
    </location>
</feature>
<proteinExistence type="inferred from homology"/>
<dbReference type="InterPro" id="IPR000847">
    <property type="entry name" value="LysR_HTH_N"/>
</dbReference>
<keyword evidence="2" id="KW-0805">Transcription regulation</keyword>
<dbReference type="RefSeq" id="WP_085806355.1">
    <property type="nucleotide sequence ID" value="NZ_FWFX01000008.1"/>
</dbReference>
<dbReference type="Proteomes" id="UP000193061">
    <property type="component" value="Unassembled WGS sequence"/>
</dbReference>
<evidence type="ECO:0000259" key="5">
    <source>
        <dbReference type="PROSITE" id="PS50931"/>
    </source>
</evidence>
<reference evidence="6 7" key="1">
    <citation type="submission" date="2017-03" db="EMBL/GenBank/DDBJ databases">
        <authorList>
            <person name="Afonso C.L."/>
            <person name="Miller P.J."/>
            <person name="Scott M.A."/>
            <person name="Spackman E."/>
            <person name="Goraichik I."/>
            <person name="Dimitrov K.M."/>
            <person name="Suarez D.L."/>
            <person name="Swayne D.E."/>
        </authorList>
    </citation>
    <scope>NUCLEOTIDE SEQUENCE [LARGE SCALE GENOMIC DNA]</scope>
    <source>
        <strain evidence="6 7">CECT 7450</strain>
    </source>
</reference>
<dbReference type="PANTHER" id="PTHR30537:SF79">
    <property type="entry name" value="TRANSCRIPTIONAL REGULATOR-RELATED"/>
    <property type="match status" value="1"/>
</dbReference>
<dbReference type="EMBL" id="FWFX01000008">
    <property type="protein sequence ID" value="SLN53471.1"/>
    <property type="molecule type" value="Genomic_DNA"/>
</dbReference>
<dbReference type="CDD" id="cd08432">
    <property type="entry name" value="PBP2_GcdR_TrpI_HvrB_AmpR_like"/>
    <property type="match status" value="1"/>
</dbReference>
<dbReference type="Pfam" id="PF00126">
    <property type="entry name" value="HTH_1"/>
    <property type="match status" value="1"/>
</dbReference>
<dbReference type="SUPFAM" id="SSF53850">
    <property type="entry name" value="Periplasmic binding protein-like II"/>
    <property type="match status" value="1"/>
</dbReference>
<dbReference type="Gene3D" id="1.10.10.10">
    <property type="entry name" value="Winged helix-like DNA-binding domain superfamily/Winged helix DNA-binding domain"/>
    <property type="match status" value="1"/>
</dbReference>
<keyword evidence="7" id="KW-1185">Reference proteome</keyword>
<dbReference type="Pfam" id="PF03466">
    <property type="entry name" value="LysR_substrate"/>
    <property type="match status" value="1"/>
</dbReference>
<accession>A0A1X6ZJL0</accession>
<dbReference type="GO" id="GO:0003700">
    <property type="term" value="F:DNA-binding transcription factor activity"/>
    <property type="evidence" value="ECO:0007669"/>
    <property type="project" value="InterPro"/>
</dbReference>